<dbReference type="InterPro" id="IPR051915">
    <property type="entry name" value="Cellulose_Degrad_GH3"/>
</dbReference>
<evidence type="ECO:0000256" key="2">
    <source>
        <dbReference type="ARBA" id="ARBA00022801"/>
    </source>
</evidence>
<dbReference type="Gene3D" id="3.40.50.1700">
    <property type="entry name" value="Glycoside hydrolase family 3 C-terminal domain"/>
    <property type="match status" value="1"/>
</dbReference>
<dbReference type="RefSeq" id="WP_380868068.1">
    <property type="nucleotide sequence ID" value="NZ_JBHUMA010000004.1"/>
</dbReference>
<reference evidence="7" key="1">
    <citation type="journal article" date="2019" name="Int. J. Syst. Evol. Microbiol.">
        <title>The Global Catalogue of Microorganisms (GCM) 10K type strain sequencing project: providing services to taxonomists for standard genome sequencing and annotation.</title>
        <authorList>
            <consortium name="The Broad Institute Genomics Platform"/>
            <consortium name="The Broad Institute Genome Sequencing Center for Infectious Disease"/>
            <person name="Wu L."/>
            <person name="Ma J."/>
        </authorList>
    </citation>
    <scope>NUCLEOTIDE SEQUENCE [LARGE SCALE GENOMIC DNA]</scope>
    <source>
        <strain evidence="7">KCTC 42248</strain>
    </source>
</reference>
<feature type="domain" description="Fibronectin type III-like" evidence="5">
    <location>
        <begin position="702"/>
        <end position="771"/>
    </location>
</feature>
<evidence type="ECO:0000256" key="1">
    <source>
        <dbReference type="ARBA" id="ARBA00005336"/>
    </source>
</evidence>
<feature type="chain" id="PRO_5046126576" evidence="4">
    <location>
        <begin position="26"/>
        <end position="796"/>
    </location>
</feature>
<keyword evidence="2 3" id="KW-0378">Hydrolase</keyword>
<dbReference type="EMBL" id="JBHUMA010000004">
    <property type="protein sequence ID" value="MFD2598288.1"/>
    <property type="molecule type" value="Genomic_DNA"/>
</dbReference>
<accession>A0ABW5NI93</accession>
<dbReference type="InterPro" id="IPR013783">
    <property type="entry name" value="Ig-like_fold"/>
</dbReference>
<name>A0ABW5NI93_9SPHI</name>
<dbReference type="InterPro" id="IPR001764">
    <property type="entry name" value="Glyco_hydro_3_N"/>
</dbReference>
<dbReference type="InterPro" id="IPR002772">
    <property type="entry name" value="Glyco_hydro_3_C"/>
</dbReference>
<sequence length="796" mass="86404">MLKNTRNMLLLAGMGLCLTLSPTSAQTFKYKNAKLSTAERTADLLSHMTLEEKVGQLLCPLGWEMYTKDGNKVTYSQKYKELLDKQHVGMFWAVFRADPWTKKTLETGLTPELAAEAANAMQRYAVEKTRLGIPVFIAEEAPHGHMAIGTTVFPTGIGMASTWNPLLQREVSAVSAKEVRLQGGHIGYGPVLDLSREPRWSRVEETYGEDPVLSGAMGEAAAHGGGKGDLSNPYAMISTIKHFIAYGIPEGGHNGNSAIVGPRELHETFLPPFLQTVQGGALSVMTAYNSIDGIPCTSNGYLLTDILRDDWGFNGFVVSDLGSIDGIHFNHGVASSLQEAGTMALDAGVDVDLGAKPFAELINAVKAGTITETKVDSAVARVLRLKFDMGLFENPYTKPSQAKKEVRSAQHLDLSRKAAQESIVLLENKNNALPFSKSIKKIAVIGPNANTPYNQLGDYTAPQARESVSTVLDGIKAKAPNAEVIYAKGTAIRDTAQSDIEAAVAAAMQSDVAIVVVGGSSARDFETKYIETGAAVADETSLSDMESGEGFDRSTLDLMGDQMKLLKAIKATGKPIIVIYIQGRPLNMNWAQENADALLTAWYPGGEGGNAIADVLFGDYNPGGKLPISVPRSVGQLPVYYNRKVPKGHDYIESSISPLYSFGYGKSYSTFEYRDLSIKENGEAGFEVSFEVKNTSKLDGDEVAQLYIRDEFASTVQPIKQLKKFERINLRAGESKQVKFTLRPIDLSIVNPQMEREMEAGSFNIMVGGSSDDIKLNQKIEVKQSKMLPLYAKSSD</sequence>
<dbReference type="Proteomes" id="UP001597393">
    <property type="component" value="Unassembled WGS sequence"/>
</dbReference>
<feature type="signal peptide" evidence="4">
    <location>
        <begin position="1"/>
        <end position="25"/>
    </location>
</feature>
<evidence type="ECO:0000259" key="5">
    <source>
        <dbReference type="SMART" id="SM01217"/>
    </source>
</evidence>
<gene>
    <name evidence="6" type="ORF">ACFSQ3_04930</name>
</gene>
<evidence type="ECO:0000256" key="4">
    <source>
        <dbReference type="SAM" id="SignalP"/>
    </source>
</evidence>
<keyword evidence="4" id="KW-0732">Signal</keyword>
<dbReference type="InterPro" id="IPR036881">
    <property type="entry name" value="Glyco_hydro_3_C_sf"/>
</dbReference>
<dbReference type="PROSITE" id="PS00775">
    <property type="entry name" value="GLYCOSYL_HYDROL_F3"/>
    <property type="match status" value="1"/>
</dbReference>
<dbReference type="Pfam" id="PF00933">
    <property type="entry name" value="Glyco_hydro_3"/>
    <property type="match status" value="1"/>
</dbReference>
<dbReference type="PANTHER" id="PTHR30620:SF123">
    <property type="entry name" value="BETA-XYLOSIDASE"/>
    <property type="match status" value="1"/>
</dbReference>
<comment type="similarity">
    <text evidence="1 3">Belongs to the glycosyl hydrolase 3 family.</text>
</comment>
<protein>
    <submittedName>
        <fullName evidence="6">Glycoside hydrolase family 3 N-terminal domain-containing protein</fullName>
    </submittedName>
</protein>
<dbReference type="GO" id="GO:0016787">
    <property type="term" value="F:hydrolase activity"/>
    <property type="evidence" value="ECO:0007669"/>
    <property type="project" value="UniProtKB-KW"/>
</dbReference>
<evidence type="ECO:0000313" key="6">
    <source>
        <dbReference type="EMBL" id="MFD2598288.1"/>
    </source>
</evidence>
<dbReference type="InterPro" id="IPR036962">
    <property type="entry name" value="Glyco_hydro_3_N_sf"/>
</dbReference>
<dbReference type="Pfam" id="PF14310">
    <property type="entry name" value="Fn3-like"/>
    <property type="match status" value="1"/>
</dbReference>
<proteinExistence type="inferred from homology"/>
<dbReference type="InterPro" id="IPR026891">
    <property type="entry name" value="Fn3-like"/>
</dbReference>
<dbReference type="Gene3D" id="3.20.20.300">
    <property type="entry name" value="Glycoside hydrolase, family 3, N-terminal domain"/>
    <property type="match status" value="1"/>
</dbReference>
<dbReference type="SMART" id="SM01217">
    <property type="entry name" value="Fn3_like"/>
    <property type="match status" value="1"/>
</dbReference>
<organism evidence="6 7">
    <name type="scientific">Sphingobacterium corticis</name>
    <dbReference type="NCBI Taxonomy" id="1812823"/>
    <lineage>
        <taxon>Bacteria</taxon>
        <taxon>Pseudomonadati</taxon>
        <taxon>Bacteroidota</taxon>
        <taxon>Sphingobacteriia</taxon>
        <taxon>Sphingobacteriales</taxon>
        <taxon>Sphingobacteriaceae</taxon>
        <taxon>Sphingobacterium</taxon>
    </lineage>
</organism>
<comment type="caution">
    <text evidence="6">The sequence shown here is derived from an EMBL/GenBank/DDBJ whole genome shotgun (WGS) entry which is preliminary data.</text>
</comment>
<dbReference type="InterPro" id="IPR019800">
    <property type="entry name" value="Glyco_hydro_3_AS"/>
</dbReference>
<dbReference type="InterPro" id="IPR017853">
    <property type="entry name" value="GH"/>
</dbReference>
<dbReference type="PANTHER" id="PTHR30620">
    <property type="entry name" value="PERIPLASMIC BETA-GLUCOSIDASE-RELATED"/>
    <property type="match status" value="1"/>
</dbReference>
<keyword evidence="3" id="KW-0326">Glycosidase</keyword>
<dbReference type="PRINTS" id="PR00133">
    <property type="entry name" value="GLHYDRLASE3"/>
</dbReference>
<dbReference type="SUPFAM" id="SSF52279">
    <property type="entry name" value="Beta-D-glucan exohydrolase, C-terminal domain"/>
    <property type="match status" value="1"/>
</dbReference>
<evidence type="ECO:0000313" key="7">
    <source>
        <dbReference type="Proteomes" id="UP001597393"/>
    </source>
</evidence>
<dbReference type="Pfam" id="PF01915">
    <property type="entry name" value="Glyco_hydro_3_C"/>
    <property type="match status" value="1"/>
</dbReference>
<dbReference type="SUPFAM" id="SSF51445">
    <property type="entry name" value="(Trans)glycosidases"/>
    <property type="match status" value="1"/>
</dbReference>
<dbReference type="Gene3D" id="2.60.40.10">
    <property type="entry name" value="Immunoglobulins"/>
    <property type="match status" value="1"/>
</dbReference>
<evidence type="ECO:0000256" key="3">
    <source>
        <dbReference type="RuleBase" id="RU361161"/>
    </source>
</evidence>
<keyword evidence="7" id="KW-1185">Reference proteome</keyword>